<comment type="caution">
    <text evidence="15">The sequence shown here is derived from an EMBL/GenBank/DDBJ whole genome shotgun (WGS) entry which is preliminary data.</text>
</comment>
<dbReference type="GO" id="GO:0009039">
    <property type="term" value="F:urease activity"/>
    <property type="evidence" value="ECO:0007669"/>
    <property type="project" value="UniProtKB-EC"/>
</dbReference>
<dbReference type="NCBIfam" id="NF009686">
    <property type="entry name" value="PRK13207.1"/>
    <property type="match status" value="1"/>
</dbReference>
<dbReference type="NCBIfam" id="TIGR00192">
    <property type="entry name" value="urease_beta"/>
    <property type="match status" value="1"/>
</dbReference>
<organism evidence="15 16">
    <name type="scientific">Polyplosphaeria fusca</name>
    <dbReference type="NCBI Taxonomy" id="682080"/>
    <lineage>
        <taxon>Eukaryota</taxon>
        <taxon>Fungi</taxon>
        <taxon>Dikarya</taxon>
        <taxon>Ascomycota</taxon>
        <taxon>Pezizomycotina</taxon>
        <taxon>Dothideomycetes</taxon>
        <taxon>Pleosporomycetidae</taxon>
        <taxon>Pleosporales</taxon>
        <taxon>Tetraplosphaeriaceae</taxon>
        <taxon>Polyplosphaeria</taxon>
    </lineage>
</organism>
<evidence type="ECO:0000256" key="8">
    <source>
        <dbReference type="ARBA" id="ARBA00047778"/>
    </source>
</evidence>
<dbReference type="InterPro" id="IPR005848">
    <property type="entry name" value="Urease_asu"/>
</dbReference>
<keyword evidence="5 9" id="KW-0479">Metal-binding</keyword>
<dbReference type="InterPro" id="IPR011059">
    <property type="entry name" value="Metal-dep_hydrolase_composite"/>
</dbReference>
<protein>
    <recommendedName>
        <fullName evidence="3 9">Urease</fullName>
        <ecNumber evidence="2 9">3.5.1.5</ecNumber>
    </recommendedName>
    <alternativeName>
        <fullName evidence="7 9">Urea amidohydrolase</fullName>
    </alternativeName>
</protein>
<dbReference type="NCBIfam" id="NF009671">
    <property type="entry name" value="PRK13192.1"/>
    <property type="match status" value="1"/>
</dbReference>
<comment type="catalytic activity">
    <reaction evidence="8 9">
        <text>urea + 2 H2O + H(+) = hydrogencarbonate + 2 NH4(+)</text>
        <dbReference type="Rhea" id="RHEA:20557"/>
        <dbReference type="ChEBI" id="CHEBI:15377"/>
        <dbReference type="ChEBI" id="CHEBI:15378"/>
        <dbReference type="ChEBI" id="CHEBI:16199"/>
        <dbReference type="ChEBI" id="CHEBI:17544"/>
        <dbReference type="ChEBI" id="CHEBI:28938"/>
        <dbReference type="EC" id="3.5.1.5"/>
    </reaction>
</comment>
<comment type="cofactor">
    <cofactor evidence="11">
        <name>Ni cation</name>
        <dbReference type="ChEBI" id="CHEBI:25516"/>
    </cofactor>
    <text evidence="11">Binds 2 nickel ions per subunit.</text>
</comment>
<comment type="pathway">
    <text evidence="1 9">Nitrogen metabolism; urea degradation; CO(2) and NH(3) from urea (urease route): step 1/1.</text>
</comment>
<dbReference type="InterPro" id="IPR011612">
    <property type="entry name" value="Urease_alpha_N_dom"/>
</dbReference>
<evidence type="ECO:0000256" key="6">
    <source>
        <dbReference type="ARBA" id="ARBA00022801"/>
    </source>
</evidence>
<dbReference type="Gene3D" id="2.30.40.10">
    <property type="entry name" value="Urease, subunit C, domain 1"/>
    <property type="match status" value="1"/>
</dbReference>
<dbReference type="PROSITE" id="PS00145">
    <property type="entry name" value="UREASE_2"/>
    <property type="match status" value="1"/>
</dbReference>
<name>A0A9P4V583_9PLEO</name>
<dbReference type="EC" id="3.5.1.5" evidence="2 9"/>
<feature type="binding site" evidence="11">
    <location>
        <position position="523"/>
    </location>
    <ligand>
        <name>Ni(2+)</name>
        <dbReference type="ChEBI" id="CHEBI:49786"/>
        <label>2</label>
    </ligand>
</feature>
<dbReference type="InterPro" id="IPR002026">
    <property type="entry name" value="Urease_gamma/gamma-beta_su"/>
</dbReference>
<evidence type="ECO:0000256" key="1">
    <source>
        <dbReference type="ARBA" id="ARBA00004897"/>
    </source>
</evidence>
<feature type="binding site" evidence="11">
    <location>
        <position position="549"/>
    </location>
    <ligand>
        <name>Ni(2+)</name>
        <dbReference type="ChEBI" id="CHEBI:49786"/>
        <label>2</label>
    </ligand>
</feature>
<keyword evidence="4 9" id="KW-0533">Nickel</keyword>
<evidence type="ECO:0000256" key="10">
    <source>
        <dbReference type="PIRSR" id="PIRSR001222-50"/>
    </source>
</evidence>
<feature type="binding site" evidence="11">
    <location>
        <position position="637"/>
    </location>
    <ligand>
        <name>Ni(2+)</name>
        <dbReference type="ChEBI" id="CHEBI:49786"/>
        <label>1</label>
    </ligand>
</feature>
<evidence type="ECO:0000256" key="2">
    <source>
        <dbReference type="ARBA" id="ARBA00012934"/>
    </source>
</evidence>
<dbReference type="InterPro" id="IPR006680">
    <property type="entry name" value="Amidohydro-rel"/>
</dbReference>
<dbReference type="GO" id="GO:0016151">
    <property type="term" value="F:nickel cation binding"/>
    <property type="evidence" value="ECO:0007669"/>
    <property type="project" value="InterPro"/>
</dbReference>
<dbReference type="NCBIfam" id="TIGR00193">
    <property type="entry name" value="urease_gam"/>
    <property type="match status" value="1"/>
</dbReference>
<dbReference type="Pfam" id="PF00699">
    <property type="entry name" value="Urease_beta"/>
    <property type="match status" value="1"/>
</dbReference>
<dbReference type="OrthoDB" id="1708534at2759"/>
<evidence type="ECO:0000256" key="13">
    <source>
        <dbReference type="PROSITE-ProRule" id="PRU00700"/>
    </source>
</evidence>
<dbReference type="CDD" id="cd00390">
    <property type="entry name" value="Urease_gamma"/>
    <property type="match status" value="1"/>
</dbReference>
<dbReference type="PANTHER" id="PTHR43440:SF1">
    <property type="entry name" value="UREASE"/>
    <property type="match status" value="1"/>
</dbReference>
<evidence type="ECO:0000256" key="7">
    <source>
        <dbReference type="ARBA" id="ARBA00030395"/>
    </source>
</evidence>
<dbReference type="InterPro" id="IPR029754">
    <property type="entry name" value="Urease_Ni-bd"/>
</dbReference>
<feature type="modified residue" description="N6-carboxylysine" evidence="10">
    <location>
        <position position="494"/>
    </location>
</feature>
<reference evidence="15" key="1">
    <citation type="journal article" date="2020" name="Stud. Mycol.">
        <title>101 Dothideomycetes genomes: a test case for predicting lifestyles and emergence of pathogens.</title>
        <authorList>
            <person name="Haridas S."/>
            <person name="Albert R."/>
            <person name="Binder M."/>
            <person name="Bloem J."/>
            <person name="Labutti K."/>
            <person name="Salamov A."/>
            <person name="Andreopoulos B."/>
            <person name="Baker S."/>
            <person name="Barry K."/>
            <person name="Bills G."/>
            <person name="Bluhm B."/>
            <person name="Cannon C."/>
            <person name="Castanera R."/>
            <person name="Culley D."/>
            <person name="Daum C."/>
            <person name="Ezra D."/>
            <person name="Gonzalez J."/>
            <person name="Henrissat B."/>
            <person name="Kuo A."/>
            <person name="Liang C."/>
            <person name="Lipzen A."/>
            <person name="Lutzoni F."/>
            <person name="Magnuson J."/>
            <person name="Mondo S."/>
            <person name="Nolan M."/>
            <person name="Ohm R."/>
            <person name="Pangilinan J."/>
            <person name="Park H.-J."/>
            <person name="Ramirez L."/>
            <person name="Alfaro M."/>
            <person name="Sun H."/>
            <person name="Tritt A."/>
            <person name="Yoshinaga Y."/>
            <person name="Zwiers L.-H."/>
            <person name="Turgeon B."/>
            <person name="Goodwin S."/>
            <person name="Spatafora J."/>
            <person name="Crous P."/>
            <person name="Grigoriev I."/>
        </authorList>
    </citation>
    <scope>NUCLEOTIDE SEQUENCE</scope>
    <source>
        <strain evidence="15">CBS 125425</strain>
    </source>
</reference>
<evidence type="ECO:0000256" key="12">
    <source>
        <dbReference type="PIRSR" id="PIRSR611612-52"/>
    </source>
</evidence>
<keyword evidence="16" id="KW-1185">Reference proteome</keyword>
<evidence type="ECO:0000313" key="15">
    <source>
        <dbReference type="EMBL" id="KAF2737176.1"/>
    </source>
</evidence>
<accession>A0A9P4V583</accession>
<evidence type="ECO:0000256" key="5">
    <source>
        <dbReference type="ARBA" id="ARBA00022723"/>
    </source>
</evidence>
<dbReference type="HAMAP" id="MF_01953">
    <property type="entry name" value="Urease_alpha"/>
    <property type="match status" value="1"/>
</dbReference>
<dbReference type="InterPro" id="IPR036463">
    <property type="entry name" value="Urease_gamma_sf"/>
</dbReference>
<dbReference type="GO" id="GO:0043419">
    <property type="term" value="P:urea catabolic process"/>
    <property type="evidence" value="ECO:0007669"/>
    <property type="project" value="InterPro"/>
</dbReference>
<feature type="active site" description="Proton donor" evidence="12 13">
    <location>
        <position position="597"/>
    </location>
</feature>
<feature type="domain" description="Urease" evidence="14">
    <location>
        <begin position="406"/>
        <end position="842"/>
    </location>
</feature>
<dbReference type="Pfam" id="PF00547">
    <property type="entry name" value="Urease_gamma"/>
    <property type="match status" value="1"/>
</dbReference>
<dbReference type="GO" id="GO:0035550">
    <property type="term" value="C:urease complex"/>
    <property type="evidence" value="ECO:0007669"/>
    <property type="project" value="InterPro"/>
</dbReference>
<sequence>MQLCPKELDKLVISQLGLLAQRRLARGVKLNHAEATALIANNLQELIRDGNHTVADLMSIGTTMLGRRHVLPSVVSSLAELMVEGTFPTGTYLVTVHHPICSDDGDLEKALYGSFLPVPSNDKFPLPEASVYETTKQPGAVIAVKGEAGTIKLNEGRKRIKLKVVSKGDRPIQVGSHYHFIETNPQLQFDRERAIGYRLDIPAGTSVRFEPGDSKTVTLVEIGGNKVIKGGNGLAHSGSLDDVNQTIVRGVLERLNAGGFLHEPEPIGDAAHIDIATMERQAYNSMFGPTTGDLIRVAATDLWIKVEKDLTYYGDECSFGGGKTIRDGMGQASGVSDNDCLDTVITNAVVVDWTGIYKADIGIKDGVIAGIGKAGNPDVMEGVDSKLVVGSCTDVIAGEHKIVTAGAFDTHIHFICPQQAYEALASGITTMLGGGTGPSTGTNATTCTPGKTHIKQMLQACDELPLNFGITGKGNDAEHRPLQQQAEAGACGLKLHEDWGSTPAAIDSCLTVCDEYDIQTLIHTDTLNESGFVEQTIAAFKNRAIHTYHTEGAGGGHAPDIISVVEHDNVLPSSTNPTRPYTRNTLDEHLDMLMVCHHLSRNIPEDVAFAESRIRAETIAAEDVLHDLGAISMMSSDSQAMGRCGEVILRTWNTAHKNKVQRGTLKEDEGTDADNFRVKRYISKVTINPAIAQGMGHLIGSVEVGKVADLVVWDSANFGVKPQLVIKSGFISYAQMGDPNASIPTVEPIIMRPQFATFVPQSSITWVSQASISSGVIKSYGLRKRVEAVKNCRKIGKKDMKFNDTRPKMKVDPETYTVEADGMVCKAEPAETLPLTQAYFVY</sequence>
<dbReference type="PRINTS" id="PR01752">
    <property type="entry name" value="UREASE"/>
</dbReference>
<dbReference type="PANTHER" id="PTHR43440">
    <property type="entry name" value="UREASE"/>
    <property type="match status" value="1"/>
</dbReference>
<dbReference type="Pfam" id="PF01979">
    <property type="entry name" value="Amidohydro_1"/>
    <property type="match status" value="1"/>
</dbReference>
<feature type="binding site" description="via carbamate group" evidence="11">
    <location>
        <position position="494"/>
    </location>
    <ligand>
        <name>Ni(2+)</name>
        <dbReference type="ChEBI" id="CHEBI:49786"/>
        <label>1</label>
    </ligand>
</feature>
<evidence type="ECO:0000256" key="3">
    <source>
        <dbReference type="ARBA" id="ARBA00013883"/>
    </source>
</evidence>
<evidence type="ECO:0000256" key="4">
    <source>
        <dbReference type="ARBA" id="ARBA00022596"/>
    </source>
</evidence>
<evidence type="ECO:0000313" key="16">
    <source>
        <dbReference type="Proteomes" id="UP000799444"/>
    </source>
</evidence>
<feature type="binding site" description="via carbamate group" evidence="11">
    <location>
        <position position="494"/>
    </location>
    <ligand>
        <name>Ni(2+)</name>
        <dbReference type="ChEBI" id="CHEBI:49786"/>
        <label>2</label>
    </ligand>
</feature>
<dbReference type="EMBL" id="ML996118">
    <property type="protein sequence ID" value="KAF2737176.1"/>
    <property type="molecule type" value="Genomic_DNA"/>
</dbReference>
<dbReference type="SUPFAM" id="SSF54111">
    <property type="entry name" value="Urease, gamma-subunit"/>
    <property type="match status" value="1"/>
</dbReference>
<dbReference type="CDD" id="cd00375">
    <property type="entry name" value="Urease_alpha"/>
    <property type="match status" value="1"/>
</dbReference>
<evidence type="ECO:0000259" key="14">
    <source>
        <dbReference type="PROSITE" id="PS51368"/>
    </source>
</evidence>
<dbReference type="InterPro" id="IPR017950">
    <property type="entry name" value="Urease_AS"/>
</dbReference>
<feature type="binding site" evidence="11">
    <location>
        <position position="413"/>
    </location>
    <ligand>
        <name>Ni(2+)</name>
        <dbReference type="ChEBI" id="CHEBI:49786"/>
        <label>1</label>
    </ligand>
</feature>
<dbReference type="Gene3D" id="2.10.150.10">
    <property type="entry name" value="Urease, beta subunit"/>
    <property type="match status" value="1"/>
</dbReference>
<dbReference type="Pfam" id="PF00449">
    <property type="entry name" value="Urease_alpha"/>
    <property type="match status" value="1"/>
</dbReference>
<feature type="binding site" evidence="13">
    <location>
        <position position="496"/>
    </location>
    <ligand>
        <name>substrate</name>
    </ligand>
</feature>
<evidence type="ECO:0000256" key="11">
    <source>
        <dbReference type="PIRSR" id="PIRSR001222-51"/>
    </source>
</evidence>
<dbReference type="SUPFAM" id="SSF51556">
    <property type="entry name" value="Metallo-dependent hydrolases"/>
    <property type="match status" value="1"/>
</dbReference>
<dbReference type="InterPro" id="IPR032466">
    <property type="entry name" value="Metal_Hydrolase"/>
</dbReference>
<dbReference type="CDD" id="cd00407">
    <property type="entry name" value="Urease_beta"/>
    <property type="match status" value="1"/>
</dbReference>
<proteinExistence type="inferred from homology"/>
<evidence type="ECO:0000256" key="9">
    <source>
        <dbReference type="PIRNR" id="PIRNR001222"/>
    </source>
</evidence>
<dbReference type="PROSITE" id="PS51368">
    <property type="entry name" value="UREASE_3"/>
    <property type="match status" value="1"/>
</dbReference>
<dbReference type="PIRSF" id="PIRSF001222">
    <property type="entry name" value="Urease"/>
    <property type="match status" value="1"/>
</dbReference>
<dbReference type="SUPFAM" id="SSF51338">
    <property type="entry name" value="Composite domain of metallo-dependent hydrolases"/>
    <property type="match status" value="1"/>
</dbReference>
<dbReference type="NCBIfam" id="TIGR01792">
    <property type="entry name" value="urease_alph"/>
    <property type="match status" value="1"/>
</dbReference>
<dbReference type="FunFam" id="3.30.280.10:FF:000001">
    <property type="entry name" value="Urease subunit alpha"/>
    <property type="match status" value="1"/>
</dbReference>
<dbReference type="AlphaFoldDB" id="A0A9P4V583"/>
<dbReference type="Proteomes" id="UP000799444">
    <property type="component" value="Unassembled WGS sequence"/>
</dbReference>
<dbReference type="Gene3D" id="3.30.280.10">
    <property type="entry name" value="Urease, gamma-like subunit"/>
    <property type="match status" value="1"/>
</dbReference>
<comment type="PTM">
    <text evidence="10">Carbamylation allows a single lysine to coordinate two nickel ions.</text>
</comment>
<dbReference type="InterPro" id="IPR017951">
    <property type="entry name" value="Urease_asu_c"/>
</dbReference>
<feature type="binding site" evidence="11">
    <location>
        <position position="411"/>
    </location>
    <ligand>
        <name>Ni(2+)</name>
        <dbReference type="ChEBI" id="CHEBI:49786"/>
        <label>1</label>
    </ligand>
</feature>
<dbReference type="InterPro" id="IPR002019">
    <property type="entry name" value="Urease_beta-like"/>
</dbReference>
<dbReference type="Gene3D" id="3.20.20.140">
    <property type="entry name" value="Metal-dependent hydrolases"/>
    <property type="match status" value="1"/>
</dbReference>
<gene>
    <name evidence="15" type="ORF">EJ04DRAFT_510525</name>
</gene>
<dbReference type="InterPro" id="IPR050112">
    <property type="entry name" value="Urease_alpha_subunit"/>
</dbReference>
<dbReference type="PROSITE" id="PS01120">
    <property type="entry name" value="UREASE_1"/>
    <property type="match status" value="1"/>
</dbReference>
<dbReference type="InterPro" id="IPR036461">
    <property type="entry name" value="Urease_betasu_sf"/>
</dbReference>
<dbReference type="InterPro" id="IPR008221">
    <property type="entry name" value="Urease"/>
</dbReference>
<keyword evidence="6 9" id="KW-0378">Hydrolase</keyword>
<dbReference type="SUPFAM" id="SSF51278">
    <property type="entry name" value="Urease, beta-subunit"/>
    <property type="match status" value="1"/>
</dbReference>